<dbReference type="RefSeq" id="XP_043011331.1">
    <property type="nucleotide sequence ID" value="XM_043150244.1"/>
</dbReference>
<comment type="similarity">
    <text evidence="2">Belongs to the gamma-BBH/TMLD family.</text>
</comment>
<reference evidence="9" key="1">
    <citation type="journal article" date="2021" name="Genome Biol. Evol.">
        <title>The assembled and annotated genome of the fairy-ring fungus Marasmius oreades.</title>
        <authorList>
            <person name="Hiltunen M."/>
            <person name="Ament-Velasquez S.L."/>
            <person name="Johannesson H."/>
        </authorList>
    </citation>
    <scope>NUCLEOTIDE SEQUENCE</scope>
    <source>
        <strain evidence="9">03SP1</strain>
    </source>
</reference>
<evidence type="ECO:0000313" key="9">
    <source>
        <dbReference type="EMBL" id="KAG7094861.1"/>
    </source>
</evidence>
<name>A0A9P7UVU8_9AGAR</name>
<dbReference type="AlphaFoldDB" id="A0A9P7UVU8"/>
<gene>
    <name evidence="9" type="ORF">E1B28_005669</name>
</gene>
<proteinExistence type="inferred from homology"/>
<dbReference type="InterPro" id="IPR038492">
    <property type="entry name" value="GBBH-like_N_sf"/>
</dbReference>
<evidence type="ECO:0000256" key="4">
    <source>
        <dbReference type="ARBA" id="ARBA00022964"/>
    </source>
</evidence>
<keyword evidence="6" id="KW-0408">Iron</keyword>
<comment type="caution">
    <text evidence="9">The sequence shown here is derived from an EMBL/GenBank/DDBJ whole genome shotgun (WGS) entry which is preliminary data.</text>
</comment>
<comment type="cofactor">
    <cofactor evidence="1">
        <name>Fe(2+)</name>
        <dbReference type="ChEBI" id="CHEBI:29033"/>
    </cofactor>
</comment>
<keyword evidence="3" id="KW-0479">Metal-binding</keyword>
<evidence type="ECO:0000256" key="6">
    <source>
        <dbReference type="ARBA" id="ARBA00023004"/>
    </source>
</evidence>
<keyword evidence="5" id="KW-0560">Oxidoreductase</keyword>
<evidence type="ECO:0000256" key="1">
    <source>
        <dbReference type="ARBA" id="ARBA00001954"/>
    </source>
</evidence>
<dbReference type="GO" id="GO:0016706">
    <property type="term" value="F:2-oxoglutarate-dependent dioxygenase activity"/>
    <property type="evidence" value="ECO:0007669"/>
    <property type="project" value="UniProtKB-ARBA"/>
</dbReference>
<sequence length="415" mass="48205">MTLTIRLSSYLSRAASTGFKRPLPRTRTWSSFTMGDQDLTIDTLHTSFPYAWLRDSCQGKECVHPATTQKLHQTSDISPDVKPIIVSLEGEKGINIEWEDGHKSFFEREFLERHSSPKGLNEFHKDISQKFWDKDQISQSKDLFIPYEELKAPAGLLKAMNQLRQYGLLFVRAVPNEVTDHQNCELRQLASLFSDIRPTFYGEVWDVQNKNSENIAYTNLNLGFHMDLLYFSNPPRYQILHCIRNKVEGGTSLFADAFNAAYQLRKINTQFFDVLSKTPVSFQYVFGERHYHQLHPTIQLSPTNSSHVEYINYSPPFQGPLLLSTPIMFYHALQRYDQALQDSQNVYHYTLCEGDAVLFDNRRVLHARTAFKDPVVQQRETVNRWLMGCYFEGDEMWDRARALGRRLDEKPSIVP</sequence>
<dbReference type="Proteomes" id="UP001049176">
    <property type="component" value="Chromosome 3"/>
</dbReference>
<feature type="domain" description="Gamma-butyrobetaine hydroxylase-like N-terminal" evidence="8">
    <location>
        <begin position="42"/>
        <end position="108"/>
    </location>
</feature>
<evidence type="ECO:0008006" key="11">
    <source>
        <dbReference type="Google" id="ProtNLM"/>
    </source>
</evidence>
<dbReference type="Pfam" id="PF06155">
    <property type="entry name" value="GBBH-like_N"/>
    <property type="match status" value="1"/>
</dbReference>
<evidence type="ECO:0000259" key="7">
    <source>
        <dbReference type="Pfam" id="PF02668"/>
    </source>
</evidence>
<evidence type="ECO:0000259" key="8">
    <source>
        <dbReference type="Pfam" id="PF06155"/>
    </source>
</evidence>
<organism evidence="9 10">
    <name type="scientific">Marasmius oreades</name>
    <name type="common">fairy-ring Marasmius</name>
    <dbReference type="NCBI Taxonomy" id="181124"/>
    <lineage>
        <taxon>Eukaryota</taxon>
        <taxon>Fungi</taxon>
        <taxon>Dikarya</taxon>
        <taxon>Basidiomycota</taxon>
        <taxon>Agaricomycotina</taxon>
        <taxon>Agaricomycetes</taxon>
        <taxon>Agaricomycetidae</taxon>
        <taxon>Agaricales</taxon>
        <taxon>Marasmiineae</taxon>
        <taxon>Marasmiaceae</taxon>
        <taxon>Marasmius</taxon>
    </lineage>
</organism>
<keyword evidence="4" id="KW-0223">Dioxygenase</keyword>
<dbReference type="GO" id="GO:0046872">
    <property type="term" value="F:metal ion binding"/>
    <property type="evidence" value="ECO:0007669"/>
    <property type="project" value="UniProtKB-KW"/>
</dbReference>
<dbReference type="CDD" id="cd00250">
    <property type="entry name" value="CAS_like"/>
    <property type="match status" value="1"/>
</dbReference>
<dbReference type="FunFam" id="3.30.2020.30:FF:000002">
    <property type="entry name" value="Putative gamma-butyrobetaine dioxygenase"/>
    <property type="match status" value="1"/>
</dbReference>
<dbReference type="Gene3D" id="3.60.130.10">
    <property type="entry name" value="Clavaminate synthase-like"/>
    <property type="match status" value="1"/>
</dbReference>
<dbReference type="Gene3D" id="3.30.2020.30">
    <property type="match status" value="1"/>
</dbReference>
<dbReference type="GO" id="GO:0045329">
    <property type="term" value="P:carnitine biosynthetic process"/>
    <property type="evidence" value="ECO:0007669"/>
    <property type="project" value="TreeGrafter"/>
</dbReference>
<dbReference type="InterPro" id="IPR042098">
    <property type="entry name" value="TauD-like_sf"/>
</dbReference>
<dbReference type="EMBL" id="CM032183">
    <property type="protein sequence ID" value="KAG7094861.1"/>
    <property type="molecule type" value="Genomic_DNA"/>
</dbReference>
<dbReference type="Pfam" id="PF02668">
    <property type="entry name" value="TauD"/>
    <property type="match status" value="1"/>
</dbReference>
<protein>
    <recommendedName>
        <fullName evidence="11">Gamma-butyrobetaine hydroxylase</fullName>
    </recommendedName>
</protein>
<accession>A0A9P7UVU8</accession>
<dbReference type="PANTHER" id="PTHR10696">
    <property type="entry name" value="GAMMA-BUTYROBETAINE HYDROXYLASE-RELATED"/>
    <property type="match status" value="1"/>
</dbReference>
<dbReference type="KEGG" id="more:E1B28_005669"/>
<dbReference type="InterPro" id="IPR003819">
    <property type="entry name" value="TauD/TfdA-like"/>
</dbReference>
<evidence type="ECO:0000256" key="2">
    <source>
        <dbReference type="ARBA" id="ARBA00008654"/>
    </source>
</evidence>
<feature type="domain" description="TauD/TfdA-like" evidence="7">
    <location>
        <begin position="156"/>
        <end position="390"/>
    </location>
</feature>
<dbReference type="SUPFAM" id="SSF51197">
    <property type="entry name" value="Clavaminate synthase-like"/>
    <property type="match status" value="1"/>
</dbReference>
<dbReference type="GO" id="GO:0005739">
    <property type="term" value="C:mitochondrion"/>
    <property type="evidence" value="ECO:0007669"/>
    <property type="project" value="TreeGrafter"/>
</dbReference>
<evidence type="ECO:0000256" key="3">
    <source>
        <dbReference type="ARBA" id="ARBA00022723"/>
    </source>
</evidence>
<dbReference type="PANTHER" id="PTHR10696:SF25">
    <property type="entry name" value="OXIDOREDUCTASE AIM17-RELATED"/>
    <property type="match status" value="1"/>
</dbReference>
<evidence type="ECO:0000313" key="10">
    <source>
        <dbReference type="Proteomes" id="UP001049176"/>
    </source>
</evidence>
<dbReference type="GeneID" id="66074745"/>
<dbReference type="OrthoDB" id="406634at2759"/>
<evidence type="ECO:0000256" key="5">
    <source>
        <dbReference type="ARBA" id="ARBA00023002"/>
    </source>
</evidence>
<dbReference type="InterPro" id="IPR010376">
    <property type="entry name" value="GBBH-like_N"/>
</dbReference>
<dbReference type="InterPro" id="IPR050411">
    <property type="entry name" value="AlphaKG_dependent_hydroxylases"/>
</dbReference>
<keyword evidence="10" id="KW-1185">Reference proteome</keyword>